<evidence type="ECO:0000313" key="2">
    <source>
        <dbReference type="EMBL" id="WOL00156.1"/>
    </source>
</evidence>
<dbReference type="EMBL" id="CP136892">
    <property type="protein sequence ID" value="WOL00156.1"/>
    <property type="molecule type" value="Genomic_DNA"/>
</dbReference>
<feature type="compositionally biased region" description="Low complexity" evidence="1">
    <location>
        <begin position="70"/>
        <end position="87"/>
    </location>
</feature>
<keyword evidence="3" id="KW-1185">Reference proteome</keyword>
<dbReference type="AlphaFoldDB" id="A0AAQ3Q623"/>
<dbReference type="Proteomes" id="UP001327560">
    <property type="component" value="Chromosome 3"/>
</dbReference>
<name>A0AAQ3Q623_9LILI</name>
<evidence type="ECO:0000256" key="1">
    <source>
        <dbReference type="SAM" id="MobiDB-lite"/>
    </source>
</evidence>
<reference evidence="2 3" key="1">
    <citation type="submission" date="2023-10" db="EMBL/GenBank/DDBJ databases">
        <title>Chromosome-scale genome assembly provides insights into flower coloration mechanisms of Canna indica.</title>
        <authorList>
            <person name="Li C."/>
        </authorList>
    </citation>
    <scope>NUCLEOTIDE SEQUENCE [LARGE SCALE GENOMIC DNA]</scope>
    <source>
        <tissue evidence="2">Flower</tissue>
    </source>
</reference>
<protein>
    <submittedName>
        <fullName evidence="2">Uncharacterized protein</fullName>
    </submittedName>
</protein>
<evidence type="ECO:0000313" key="3">
    <source>
        <dbReference type="Proteomes" id="UP001327560"/>
    </source>
</evidence>
<sequence length="111" mass="11844">MGGEPGSPRYVLDGIHRKHDQEQGSTMATTQEGLAQARCATTRRCSRGGCGSLSAQICISHRRGRLTSRASPPSMAAVPTSSSSTAPASFFIHDTRMRVTVAFNRFGSNCN</sequence>
<accession>A0AAQ3Q623</accession>
<gene>
    <name evidence="2" type="ORF">Cni_G08869</name>
</gene>
<organism evidence="2 3">
    <name type="scientific">Canna indica</name>
    <name type="common">Indian-shot</name>
    <dbReference type="NCBI Taxonomy" id="4628"/>
    <lineage>
        <taxon>Eukaryota</taxon>
        <taxon>Viridiplantae</taxon>
        <taxon>Streptophyta</taxon>
        <taxon>Embryophyta</taxon>
        <taxon>Tracheophyta</taxon>
        <taxon>Spermatophyta</taxon>
        <taxon>Magnoliopsida</taxon>
        <taxon>Liliopsida</taxon>
        <taxon>Zingiberales</taxon>
        <taxon>Cannaceae</taxon>
        <taxon>Canna</taxon>
    </lineage>
</organism>
<feature type="region of interest" description="Disordered" evidence="1">
    <location>
        <begin position="1"/>
        <end position="29"/>
    </location>
</feature>
<proteinExistence type="predicted"/>
<feature type="region of interest" description="Disordered" evidence="1">
    <location>
        <begin position="65"/>
        <end position="87"/>
    </location>
</feature>